<dbReference type="InterPro" id="IPR029752">
    <property type="entry name" value="D-isomer_DH_CS1"/>
</dbReference>
<keyword evidence="5" id="KW-0833">Ubl conjugation pathway</keyword>
<dbReference type="InterPro" id="IPR035985">
    <property type="entry name" value="Ubiquitin-activating_enz"/>
</dbReference>
<feature type="domain" description="THIF-type NAD/FAD binding fold" evidence="10">
    <location>
        <begin position="27"/>
        <end position="277"/>
    </location>
</feature>
<dbReference type="GO" id="GO:0071569">
    <property type="term" value="P:protein ufmylation"/>
    <property type="evidence" value="ECO:0007669"/>
    <property type="project" value="TreeGrafter"/>
</dbReference>
<feature type="compositionally biased region" description="Low complexity" evidence="9">
    <location>
        <begin position="336"/>
        <end position="364"/>
    </location>
</feature>
<dbReference type="OrthoDB" id="206053at2759"/>
<dbReference type="FunFam" id="3.40.50.720:FF:000066">
    <property type="entry name" value="Putative ubiquitin-like modifier-activating enzyme 5"/>
    <property type="match status" value="1"/>
</dbReference>
<dbReference type="Proteomes" id="UP000239899">
    <property type="component" value="Unassembled WGS sequence"/>
</dbReference>
<feature type="coiled-coil region" evidence="8">
    <location>
        <begin position="563"/>
        <end position="590"/>
    </location>
</feature>
<dbReference type="CDD" id="cd00757">
    <property type="entry name" value="ThiF_MoeB_HesA_family"/>
    <property type="match status" value="1"/>
</dbReference>
<reference evidence="11 12" key="1">
    <citation type="journal article" date="2018" name="Plant J.">
        <title>Genome sequences of Chlorella sorokiniana UTEX 1602 and Micractinium conductrix SAG 241.80: implications to maltose excretion by a green alga.</title>
        <authorList>
            <person name="Arriola M.B."/>
            <person name="Velmurugan N."/>
            <person name="Zhang Y."/>
            <person name="Plunkett M.H."/>
            <person name="Hondzo H."/>
            <person name="Barney B.M."/>
        </authorList>
    </citation>
    <scope>NUCLEOTIDE SEQUENCE [LARGE SCALE GENOMIC DNA]</scope>
    <source>
        <strain evidence="12">UTEX 1602</strain>
    </source>
</reference>
<dbReference type="GO" id="GO:0071566">
    <property type="term" value="F:UFM1 activating enzyme activity"/>
    <property type="evidence" value="ECO:0007669"/>
    <property type="project" value="TreeGrafter"/>
</dbReference>
<proteinExistence type="inferred from homology"/>
<feature type="region of interest" description="Disordered" evidence="9">
    <location>
        <begin position="335"/>
        <end position="365"/>
    </location>
</feature>
<gene>
    <name evidence="11" type="ORF">C2E21_0275</name>
</gene>
<accession>A0A2P6U4N5</accession>
<evidence type="ECO:0000256" key="5">
    <source>
        <dbReference type="ARBA" id="ARBA00022786"/>
    </source>
</evidence>
<evidence type="ECO:0000256" key="6">
    <source>
        <dbReference type="ARBA" id="ARBA00022833"/>
    </source>
</evidence>
<dbReference type="STRING" id="3076.A0A2P6U4N5"/>
<dbReference type="PROSITE" id="PS00065">
    <property type="entry name" value="D_2_HYDROXYACID_DH_1"/>
    <property type="match status" value="1"/>
</dbReference>
<evidence type="ECO:0000259" key="10">
    <source>
        <dbReference type="Pfam" id="PF00899"/>
    </source>
</evidence>
<comment type="caution">
    <text evidence="11">The sequence shown here is derived from an EMBL/GenBank/DDBJ whole genome shotgun (WGS) entry which is preliminary data.</text>
</comment>
<organism evidence="11 12">
    <name type="scientific">Chlorella sorokiniana</name>
    <name type="common">Freshwater green alga</name>
    <dbReference type="NCBI Taxonomy" id="3076"/>
    <lineage>
        <taxon>Eukaryota</taxon>
        <taxon>Viridiplantae</taxon>
        <taxon>Chlorophyta</taxon>
        <taxon>core chlorophytes</taxon>
        <taxon>Trebouxiophyceae</taxon>
        <taxon>Chlorellales</taxon>
        <taxon>Chlorellaceae</taxon>
        <taxon>Chlorella clade</taxon>
        <taxon>Chlorella</taxon>
    </lineage>
</organism>
<dbReference type="InterPro" id="IPR000594">
    <property type="entry name" value="ThiF_NAD_FAD-bd"/>
</dbReference>
<keyword evidence="12" id="KW-1185">Reference proteome</keyword>
<dbReference type="SUPFAM" id="SSF69572">
    <property type="entry name" value="Activating enzymes of the ubiquitin-like proteins"/>
    <property type="match status" value="1"/>
</dbReference>
<evidence type="ECO:0000313" key="12">
    <source>
        <dbReference type="Proteomes" id="UP000239899"/>
    </source>
</evidence>
<evidence type="ECO:0000256" key="9">
    <source>
        <dbReference type="SAM" id="MobiDB-lite"/>
    </source>
</evidence>
<keyword evidence="8" id="KW-0175">Coiled coil</keyword>
<evidence type="ECO:0000256" key="7">
    <source>
        <dbReference type="ARBA" id="ARBA00022840"/>
    </source>
</evidence>
<dbReference type="Pfam" id="PF00899">
    <property type="entry name" value="ThiF"/>
    <property type="match status" value="1"/>
</dbReference>
<evidence type="ECO:0000256" key="1">
    <source>
        <dbReference type="ARBA" id="ARBA00005339"/>
    </source>
</evidence>
<dbReference type="GO" id="GO:0005524">
    <property type="term" value="F:ATP binding"/>
    <property type="evidence" value="ECO:0007669"/>
    <property type="project" value="UniProtKB-KW"/>
</dbReference>
<dbReference type="PANTHER" id="PTHR10953">
    <property type="entry name" value="UBIQUITIN-ACTIVATING ENZYME E1"/>
    <property type="match status" value="1"/>
</dbReference>
<dbReference type="InterPro" id="IPR045886">
    <property type="entry name" value="ThiF/MoeB/HesA"/>
</dbReference>
<keyword evidence="3" id="KW-0479">Metal-binding</keyword>
<evidence type="ECO:0000256" key="8">
    <source>
        <dbReference type="SAM" id="Coils"/>
    </source>
</evidence>
<dbReference type="Gene3D" id="2.170.270.10">
    <property type="entry name" value="SET domain"/>
    <property type="match status" value="1"/>
</dbReference>
<dbReference type="PANTHER" id="PTHR10953:SF9">
    <property type="entry name" value="UBIQUITIN-LIKE MODIFIER-ACTIVATING ENZYME 5"/>
    <property type="match status" value="1"/>
</dbReference>
<comment type="similarity">
    <text evidence="1">Belongs to the ubiquitin-activating E1 family. UBA5 subfamily.</text>
</comment>
<name>A0A2P6U4N5_CHLSO</name>
<dbReference type="Gene3D" id="3.40.50.720">
    <property type="entry name" value="NAD(P)-binding Rossmann-like Domain"/>
    <property type="match status" value="1"/>
</dbReference>
<sequence length="832" mass="88406">MADSQAAGPSRQKVDKLSSEVVDSNPYSRLMALQRMGVVKDYEQIRNKTVAVVGMGGVGSVAAEMLTRCGIGRLLMYDYDKVELANMNRLFFRPEQCGMTKTDAAAQTLAGINPDVALESYTMNITTLEGFDAFKATLETAPGSGASRVDLVLSCVDNYEARMTINQVCLELNQTWMESGVSEDAVSGHIQVVTPGETACFACVPPLVVASGIDERTLKREGVCAASLPTTMGIVAGLLVQNSLKYLLHFGQVTQYLGYSSLKDFFPTMDIKPNTHCINALCRQRQAEWAARAPERAAAAEAAAAAAAAAEAAAGPLHESNEWGIEVVSDVGGEEAGSTSAASSAATPAAAAQQGGQALPEGLQFSMPAGGGVDAAALSAEAVEQTEAGVWGKVAVRQKTDAKGRVHRIVVATGGVKAGTVFQVQGEVITAAASEAMPQADQDFHITISEDGDGAVLASHDPTKSCPLRFVKRAQQLCTQNVKTHVHEGKVYMATCRGIRAGEPLLEFWEWEGKDAEERTAAEDTEGTDTTFWIDLGVCAQPGDDLPRSVTEVIAEQGEPGVSEDVIARLRAAEEEAARLKQELAAAQAAAGAATAGAPSGDEARAPRIDGGDLRRETLFSGVESKQRNWLSENDVSFFTGGGPSEAGGAEGLTQEEQAVVQRRLILGAVAAVGLGAFALVPTGELQLSKPSKPLFFYLVPLMRVQELLAQAEQLVPDGDLPALQSLLARILGEPNNLQQNLRDAAACLPTTRQTEDAEALGRDVYEYVRQIDYDQYFDSRAAVRDGRLMKQYVDFSLNSTKAAQAKLREFLALMPAEQREAAAAQLAALPF</sequence>
<dbReference type="GO" id="GO:0005829">
    <property type="term" value="C:cytosol"/>
    <property type="evidence" value="ECO:0007669"/>
    <property type="project" value="TreeGrafter"/>
</dbReference>
<dbReference type="AlphaFoldDB" id="A0A2P6U4N5"/>
<dbReference type="GO" id="GO:0046872">
    <property type="term" value="F:metal ion binding"/>
    <property type="evidence" value="ECO:0007669"/>
    <property type="project" value="UniProtKB-KW"/>
</dbReference>
<keyword evidence="7" id="KW-0067">ATP-binding</keyword>
<evidence type="ECO:0000256" key="4">
    <source>
        <dbReference type="ARBA" id="ARBA00022741"/>
    </source>
</evidence>
<feature type="region of interest" description="Disordered" evidence="9">
    <location>
        <begin position="592"/>
        <end position="611"/>
    </location>
</feature>
<feature type="compositionally biased region" description="Basic and acidic residues" evidence="9">
    <location>
        <begin position="602"/>
        <end position="611"/>
    </location>
</feature>
<protein>
    <recommendedName>
        <fullName evidence="2">Ubiquitin-like modifier-activating enzyme 5</fullName>
    </recommendedName>
</protein>
<dbReference type="EMBL" id="LHPG02000001">
    <property type="protein sequence ID" value="PRW61280.1"/>
    <property type="molecule type" value="Genomic_DNA"/>
</dbReference>
<evidence type="ECO:0000256" key="3">
    <source>
        <dbReference type="ARBA" id="ARBA00022723"/>
    </source>
</evidence>
<keyword evidence="6" id="KW-0862">Zinc</keyword>
<evidence type="ECO:0000256" key="2">
    <source>
        <dbReference type="ARBA" id="ARBA00016279"/>
    </source>
</evidence>
<keyword evidence="4" id="KW-0547">Nucleotide-binding</keyword>
<dbReference type="InterPro" id="IPR046341">
    <property type="entry name" value="SET_dom_sf"/>
</dbReference>
<evidence type="ECO:0000313" key="11">
    <source>
        <dbReference type="EMBL" id="PRW61280.1"/>
    </source>
</evidence>